<dbReference type="InterPro" id="IPR029062">
    <property type="entry name" value="Class_I_gatase-like"/>
</dbReference>
<dbReference type="PANTHER" id="PTHR11315:SF0">
    <property type="entry name" value="FOLATE GAMMA-GLUTAMYL HYDROLASE"/>
    <property type="match status" value="1"/>
</dbReference>
<dbReference type="Proteomes" id="UP000039865">
    <property type="component" value="Unassembled WGS sequence"/>
</dbReference>
<dbReference type="OrthoDB" id="64220at2759"/>
<feature type="transmembrane region" description="Helical" evidence="3">
    <location>
        <begin position="6"/>
        <end position="28"/>
    </location>
</feature>
<keyword evidence="3" id="KW-0472">Membrane</keyword>
<dbReference type="PANTHER" id="PTHR11315">
    <property type="entry name" value="PROTEASE FAMILY C26 GAMMA-GLUTAMYL HYDROLASE"/>
    <property type="match status" value="1"/>
</dbReference>
<evidence type="ECO:0000313" key="6">
    <source>
        <dbReference type="Proteomes" id="UP000039865"/>
    </source>
</evidence>
<dbReference type="GO" id="GO:0034722">
    <property type="term" value="F:gamma-glutamyl-peptidase activity"/>
    <property type="evidence" value="ECO:0007669"/>
    <property type="project" value="TreeGrafter"/>
</dbReference>
<dbReference type="AlphaFoldDB" id="A0A078A216"/>
<evidence type="ECO:0000259" key="4">
    <source>
        <dbReference type="Pfam" id="PF00892"/>
    </source>
</evidence>
<evidence type="ECO:0000256" key="3">
    <source>
        <dbReference type="SAM" id="Phobius"/>
    </source>
</evidence>
<proteinExistence type="predicted"/>
<dbReference type="GO" id="GO:0046900">
    <property type="term" value="P:tetrahydrofolylpolyglutamate metabolic process"/>
    <property type="evidence" value="ECO:0007669"/>
    <property type="project" value="TreeGrafter"/>
</dbReference>
<dbReference type="EMBL" id="CCKQ01005031">
    <property type="protein sequence ID" value="CDW76180.1"/>
    <property type="molecule type" value="Genomic_DNA"/>
</dbReference>
<name>A0A078A216_STYLE</name>
<sequence>MDNRDFAASNLTFSGSLLFAIICQIYVYRKTDGERAASNAVVARGNATISQDNQYSEEEMEYYKYLGVIFSIMVACQNSCRATINKICWKYYKLDPFLGQMDSGFQSGIFSLVLVIIYLIQDHPSMTFHDAIIAFFASVIGFICSITCFIAVSKGASGPNSTIFQLQSLFYMLLEAVILFKFPTIIQFLASLLTLLGLKIKMGNSFKAQKKTDNLSQEFYLNQSIIKFFTQWSFRSKYNKNFPEEQYILETNQLFIEDSGGVSAVPIHYDITDRDLQQLLEKVNGVHFTGGGLNLIDKETGEKHVYYKTASKYGIIRQNKKIGLELIFLSLAFAKDLNCLHLEQREKCYFQRQRTSANVKDVQRFDLLVLKQMQTQDISFHLHQWGILYDDYLANEDLHQFFKVNAIDYDVNDRKYLTQIEARKYPIYAIMFHPEYQVVHVNETAHKNFLTVENQYTHYVFKHISKFIHQEAAKNDHEYGLGLENDALRNYDTYSYIVTKGVEINAFAIPDKYKKEQ</sequence>
<dbReference type="GO" id="GO:0016020">
    <property type="term" value="C:membrane"/>
    <property type="evidence" value="ECO:0007669"/>
    <property type="project" value="InterPro"/>
</dbReference>
<reference evidence="5 6" key="1">
    <citation type="submission" date="2014-06" db="EMBL/GenBank/DDBJ databases">
        <authorList>
            <person name="Swart Estienne"/>
        </authorList>
    </citation>
    <scope>NUCLEOTIDE SEQUENCE [LARGE SCALE GENOMIC DNA]</scope>
    <source>
        <strain evidence="5 6">130c</strain>
    </source>
</reference>
<evidence type="ECO:0000256" key="1">
    <source>
        <dbReference type="PIRSR" id="PIRSR615527-1"/>
    </source>
</evidence>
<dbReference type="SUPFAM" id="SSF103481">
    <property type="entry name" value="Multidrug resistance efflux transporter EmrE"/>
    <property type="match status" value="1"/>
</dbReference>
<dbReference type="InterPro" id="IPR000620">
    <property type="entry name" value="EamA_dom"/>
</dbReference>
<comment type="caution">
    <text evidence="2">Lacks conserved residue(s) required for the propagation of feature annotation.</text>
</comment>
<feature type="transmembrane region" description="Helical" evidence="3">
    <location>
        <begin position="172"/>
        <end position="198"/>
    </location>
</feature>
<protein>
    <submittedName>
        <fullName evidence="5">Gamma-glutamyl hydrolase</fullName>
    </submittedName>
</protein>
<evidence type="ECO:0000313" key="5">
    <source>
        <dbReference type="EMBL" id="CDW76180.1"/>
    </source>
</evidence>
<dbReference type="Pfam" id="PF00892">
    <property type="entry name" value="EamA"/>
    <property type="match status" value="1"/>
</dbReference>
<dbReference type="InterPro" id="IPR037185">
    <property type="entry name" value="EmrE-like"/>
</dbReference>
<dbReference type="PROSITE" id="PS51275">
    <property type="entry name" value="PEPTIDASE_C26_GGH"/>
    <property type="match status" value="1"/>
</dbReference>
<evidence type="ECO:0000256" key="2">
    <source>
        <dbReference type="PROSITE-ProRule" id="PRU00607"/>
    </source>
</evidence>
<keyword evidence="6" id="KW-1185">Reference proteome</keyword>
<dbReference type="GO" id="GO:0005773">
    <property type="term" value="C:vacuole"/>
    <property type="evidence" value="ECO:0007669"/>
    <property type="project" value="TreeGrafter"/>
</dbReference>
<keyword evidence="5" id="KW-0378">Hydrolase</keyword>
<feature type="transmembrane region" description="Helical" evidence="3">
    <location>
        <begin position="104"/>
        <end position="120"/>
    </location>
</feature>
<dbReference type="Gene3D" id="3.40.50.880">
    <property type="match status" value="1"/>
</dbReference>
<keyword evidence="3" id="KW-1133">Transmembrane helix</keyword>
<keyword evidence="3" id="KW-0812">Transmembrane</keyword>
<feature type="domain" description="EamA" evidence="4">
    <location>
        <begin position="104"/>
        <end position="198"/>
    </location>
</feature>
<accession>A0A078A216</accession>
<feature type="active site" description="Proton donor" evidence="1">
    <location>
        <position position="433"/>
    </location>
</feature>
<dbReference type="InParanoid" id="A0A078A216"/>
<dbReference type="SUPFAM" id="SSF52317">
    <property type="entry name" value="Class I glutamine amidotransferase-like"/>
    <property type="match status" value="1"/>
</dbReference>
<dbReference type="InterPro" id="IPR015527">
    <property type="entry name" value="Pept_C26_g-glut_hydrolase"/>
</dbReference>
<gene>
    <name evidence="5" type="primary">Contig2876.g3082</name>
    <name evidence="5" type="ORF">STYLEM_5179</name>
</gene>
<organism evidence="5 6">
    <name type="scientific">Stylonychia lemnae</name>
    <name type="common">Ciliate</name>
    <dbReference type="NCBI Taxonomy" id="5949"/>
    <lineage>
        <taxon>Eukaryota</taxon>
        <taxon>Sar</taxon>
        <taxon>Alveolata</taxon>
        <taxon>Ciliophora</taxon>
        <taxon>Intramacronucleata</taxon>
        <taxon>Spirotrichea</taxon>
        <taxon>Stichotrichia</taxon>
        <taxon>Sporadotrichida</taxon>
        <taxon>Oxytrichidae</taxon>
        <taxon>Stylonychinae</taxon>
        <taxon>Stylonychia</taxon>
    </lineage>
</organism>
<feature type="transmembrane region" description="Helical" evidence="3">
    <location>
        <begin position="132"/>
        <end position="152"/>
    </location>
</feature>